<evidence type="ECO:0000256" key="1">
    <source>
        <dbReference type="SAM" id="Coils"/>
    </source>
</evidence>
<name>A0A9N9JDJ9_9GLOM</name>
<protein>
    <submittedName>
        <fullName evidence="2">23726_t:CDS:1</fullName>
    </submittedName>
</protein>
<dbReference type="OrthoDB" id="2490051at2759"/>
<proteinExistence type="predicted"/>
<reference evidence="2" key="1">
    <citation type="submission" date="2021-06" db="EMBL/GenBank/DDBJ databases">
        <authorList>
            <person name="Kallberg Y."/>
            <person name="Tangrot J."/>
            <person name="Rosling A."/>
        </authorList>
    </citation>
    <scope>NUCLEOTIDE SEQUENCE</scope>
    <source>
        <strain evidence="2">MA453B</strain>
    </source>
</reference>
<organism evidence="2 3">
    <name type="scientific">Dentiscutata erythropus</name>
    <dbReference type="NCBI Taxonomy" id="1348616"/>
    <lineage>
        <taxon>Eukaryota</taxon>
        <taxon>Fungi</taxon>
        <taxon>Fungi incertae sedis</taxon>
        <taxon>Mucoromycota</taxon>
        <taxon>Glomeromycotina</taxon>
        <taxon>Glomeromycetes</taxon>
        <taxon>Diversisporales</taxon>
        <taxon>Gigasporaceae</taxon>
        <taxon>Dentiscutata</taxon>
    </lineage>
</organism>
<dbReference type="Proteomes" id="UP000789405">
    <property type="component" value="Unassembled WGS sequence"/>
</dbReference>
<gene>
    <name evidence="2" type="ORF">DERYTH_LOCUS18938</name>
</gene>
<feature type="coiled-coil region" evidence="1">
    <location>
        <begin position="119"/>
        <end position="146"/>
    </location>
</feature>
<feature type="non-terminal residue" evidence="2">
    <location>
        <position position="175"/>
    </location>
</feature>
<evidence type="ECO:0000313" key="3">
    <source>
        <dbReference type="Proteomes" id="UP000789405"/>
    </source>
</evidence>
<dbReference type="AlphaFoldDB" id="A0A9N9JDJ9"/>
<comment type="caution">
    <text evidence="2">The sequence shown here is derived from an EMBL/GenBank/DDBJ whole genome shotgun (WGS) entry which is preliminary data.</text>
</comment>
<sequence>MELRIQELTNLIKNKKHKIVDDFLNILPEKKLIQQLITTYLEFKKAEKQRIPSRKLKKEFQKIEYELEDKLGEGFMENIQLILKDCEELVVWETELEERLNAKTLLIEEREKTLQIISGNDKENIVKELHNELKSKKEELKVVRKLINDAITTPSSQAKISEINASSNNCNNEIG</sequence>
<keyword evidence="3" id="KW-1185">Reference proteome</keyword>
<evidence type="ECO:0000313" key="2">
    <source>
        <dbReference type="EMBL" id="CAG8773694.1"/>
    </source>
</evidence>
<dbReference type="EMBL" id="CAJVPY010019978">
    <property type="protein sequence ID" value="CAG8773694.1"/>
    <property type="molecule type" value="Genomic_DNA"/>
</dbReference>
<keyword evidence="1" id="KW-0175">Coiled coil</keyword>
<accession>A0A9N9JDJ9</accession>